<dbReference type="Pfam" id="PF10300">
    <property type="entry name" value="Iml2-TPR_39"/>
    <property type="match status" value="1"/>
</dbReference>
<gene>
    <name evidence="2" type="ORF">BDP27DRAFT_1311292</name>
</gene>
<dbReference type="GO" id="GO:0005634">
    <property type="term" value="C:nucleus"/>
    <property type="evidence" value="ECO:0007669"/>
    <property type="project" value="TreeGrafter"/>
</dbReference>
<evidence type="ECO:0000313" key="2">
    <source>
        <dbReference type="EMBL" id="KAF9077579.1"/>
    </source>
</evidence>
<dbReference type="OrthoDB" id="2154985at2759"/>
<evidence type="ECO:0008006" key="4">
    <source>
        <dbReference type="Google" id="ProtNLM"/>
    </source>
</evidence>
<dbReference type="InterPro" id="IPR019412">
    <property type="entry name" value="IML2/TPR_39"/>
</dbReference>
<feature type="region of interest" description="Disordered" evidence="1">
    <location>
        <begin position="220"/>
        <end position="244"/>
    </location>
</feature>
<keyword evidence="3" id="KW-1185">Reference proteome</keyword>
<dbReference type="Proteomes" id="UP000772434">
    <property type="component" value="Unassembled WGS sequence"/>
</dbReference>
<proteinExistence type="predicted"/>
<dbReference type="EMBL" id="JADNRY010000003">
    <property type="protein sequence ID" value="KAF9077579.1"/>
    <property type="molecule type" value="Genomic_DNA"/>
</dbReference>
<organism evidence="2 3">
    <name type="scientific">Rhodocollybia butyracea</name>
    <dbReference type="NCBI Taxonomy" id="206335"/>
    <lineage>
        <taxon>Eukaryota</taxon>
        <taxon>Fungi</taxon>
        <taxon>Dikarya</taxon>
        <taxon>Basidiomycota</taxon>
        <taxon>Agaricomycotina</taxon>
        <taxon>Agaricomycetes</taxon>
        <taxon>Agaricomycetidae</taxon>
        <taxon>Agaricales</taxon>
        <taxon>Marasmiineae</taxon>
        <taxon>Omphalotaceae</taxon>
        <taxon>Rhodocollybia</taxon>
    </lineage>
</organism>
<evidence type="ECO:0000313" key="3">
    <source>
        <dbReference type="Proteomes" id="UP000772434"/>
    </source>
</evidence>
<feature type="region of interest" description="Disordered" evidence="1">
    <location>
        <begin position="159"/>
        <end position="184"/>
    </location>
</feature>
<accession>A0A9P5Q390</accession>
<dbReference type="PANTHER" id="PTHR31859">
    <property type="entry name" value="TETRATRICOPEPTIDE REPEAT PROTEIN 39 FAMILY MEMBER"/>
    <property type="match status" value="1"/>
</dbReference>
<dbReference type="PANTHER" id="PTHR31859:SF1">
    <property type="entry name" value="TETRATRICOPEPTIDE REPEAT PROTEIN 39C"/>
    <property type="match status" value="1"/>
</dbReference>
<name>A0A9P5Q390_9AGAR</name>
<feature type="compositionally biased region" description="Low complexity" evidence="1">
    <location>
        <begin position="159"/>
        <end position="174"/>
    </location>
</feature>
<dbReference type="AlphaFoldDB" id="A0A9P5Q390"/>
<reference evidence="2" key="1">
    <citation type="submission" date="2020-11" db="EMBL/GenBank/DDBJ databases">
        <authorList>
            <consortium name="DOE Joint Genome Institute"/>
            <person name="Ahrendt S."/>
            <person name="Riley R."/>
            <person name="Andreopoulos W."/>
            <person name="Labutti K."/>
            <person name="Pangilinan J."/>
            <person name="Ruiz-Duenas F.J."/>
            <person name="Barrasa J.M."/>
            <person name="Sanchez-Garcia M."/>
            <person name="Camarero S."/>
            <person name="Miyauchi S."/>
            <person name="Serrano A."/>
            <person name="Linde D."/>
            <person name="Babiker R."/>
            <person name="Drula E."/>
            <person name="Ayuso-Fernandez I."/>
            <person name="Pacheco R."/>
            <person name="Padilla G."/>
            <person name="Ferreira P."/>
            <person name="Barriuso J."/>
            <person name="Kellner H."/>
            <person name="Castanera R."/>
            <person name="Alfaro M."/>
            <person name="Ramirez L."/>
            <person name="Pisabarro A.G."/>
            <person name="Kuo A."/>
            <person name="Tritt A."/>
            <person name="Lipzen A."/>
            <person name="He G."/>
            <person name="Yan M."/>
            <person name="Ng V."/>
            <person name="Cullen D."/>
            <person name="Martin F."/>
            <person name="Rosso M.-N."/>
            <person name="Henrissat B."/>
            <person name="Hibbett D."/>
            <person name="Martinez A.T."/>
            <person name="Grigoriev I.V."/>
        </authorList>
    </citation>
    <scope>NUCLEOTIDE SEQUENCE</scope>
    <source>
        <strain evidence="2">AH 40177</strain>
    </source>
</reference>
<dbReference type="GO" id="GO:0005829">
    <property type="term" value="C:cytosol"/>
    <property type="evidence" value="ECO:0007669"/>
    <property type="project" value="TreeGrafter"/>
</dbReference>
<comment type="caution">
    <text evidence="2">The sequence shown here is derived from an EMBL/GenBank/DDBJ whole genome shotgun (WGS) entry which is preliminary data.</text>
</comment>
<sequence>MSYSAHTTALQLASASMGFDHLFSNEISSAKKAFSSDSGPFHAVGSAVCAFLEASLGLETTKMAEASRLLALAETSSRNALKAASKQTKSRASATLPPGLEFEILHTDTVVLLGITHALSESILGYAQCMYAMNSAHGKFSKLYKTVFPNGLDNFSTPSLTPTSWTPSSLTPSPAGTPTLTPKTSSANLSLEVAARPSMPPAKQSSSFFGFGGRWGSKSSSPASSTSSLLSTPSNAQNPTEEADVEEIENVKNLIIAGTAFGFGLFNLVFSLLPKRVQSVAGLFGFAHSRSLALQALAVSAGYATKGEVHGVFAGLVLMTYHGVVLLLLGFQADEARIVREYEGVVTAIEARYPKGALWILNRAKILRMTYQPEEAIKTLTGGLQEVKETESEEGGESFKQADTLLMFELGWTYLSQRQYLQSADAFLKLTDLNSWSHGTYYFISAGCHISLALSAELSSAEKESHLNRAQELLDAVPNLLDRRKMGGKDLPTEVLIKKKLAFYKEKQRRLGGDEKRFAECIRISPAEELAIFWNTHTRISPSVAEAHIQTWTALSPPVLIDSPYISNTKSPSTPSPATPDLDTPDELALRLLLLGIVHRSLGCVGIRRRNTVPLAEPVSSSSSLVEMPSSADTDESTASVTTSTSSFSKSDADLNRYVENTSASLRASRELLTAAHALQPSIKVSTWIGGVAMFELAVLDLKEVEVEEKKERKDQKGTTSSSMLSTDLKQKWATALKSARAKLDAAMALAPNSVDLSSRLDSRVAMLRDEIGMKATMIDVTL</sequence>
<feature type="compositionally biased region" description="Low complexity" evidence="1">
    <location>
        <begin position="220"/>
        <end position="234"/>
    </location>
</feature>
<evidence type="ECO:0000256" key="1">
    <source>
        <dbReference type="SAM" id="MobiDB-lite"/>
    </source>
</evidence>
<feature type="region of interest" description="Disordered" evidence="1">
    <location>
        <begin position="618"/>
        <end position="649"/>
    </location>
</feature>
<protein>
    <recommendedName>
        <fullName evidence="4">Mitochondrial outer membrane protein IML2</fullName>
    </recommendedName>
</protein>
<dbReference type="GO" id="GO:0005741">
    <property type="term" value="C:mitochondrial outer membrane"/>
    <property type="evidence" value="ECO:0007669"/>
    <property type="project" value="TreeGrafter"/>
</dbReference>